<keyword evidence="5 6" id="KW-0408">Iron</keyword>
<dbReference type="Proteomes" id="UP000191418">
    <property type="component" value="Unassembled WGS sequence"/>
</dbReference>
<evidence type="ECO:0000313" key="10">
    <source>
        <dbReference type="Proteomes" id="UP000191418"/>
    </source>
</evidence>
<dbReference type="InterPro" id="IPR009056">
    <property type="entry name" value="Cyt_c-like_dom"/>
</dbReference>
<dbReference type="EMBL" id="MTSM01000010">
    <property type="protein sequence ID" value="OPX55386.1"/>
    <property type="molecule type" value="Genomic_DNA"/>
</dbReference>
<dbReference type="AlphaFoldDB" id="A0A1T4PPC2"/>
<comment type="caution">
    <text evidence="9">The sequence shown here is derived from an EMBL/GenBank/DDBJ whole genome shotgun (WGS) entry which is preliminary data.</text>
</comment>
<dbReference type="InterPro" id="IPR051811">
    <property type="entry name" value="Cytochrome_c550/c551-like"/>
</dbReference>
<dbReference type="OrthoDB" id="9811281at2"/>
<dbReference type="InterPro" id="IPR036909">
    <property type="entry name" value="Cyt_c-like_dom_sf"/>
</dbReference>
<dbReference type="GO" id="GO:0020037">
    <property type="term" value="F:heme binding"/>
    <property type="evidence" value="ECO:0007669"/>
    <property type="project" value="InterPro"/>
</dbReference>
<dbReference type="SUPFAM" id="SSF46626">
    <property type="entry name" value="Cytochrome c"/>
    <property type="match status" value="1"/>
</dbReference>
<evidence type="ECO:0000256" key="5">
    <source>
        <dbReference type="ARBA" id="ARBA00023004"/>
    </source>
</evidence>
<protein>
    <recommendedName>
        <fullName evidence="8">Cytochrome c domain-containing protein</fullName>
    </recommendedName>
</protein>
<keyword evidence="1" id="KW-0813">Transport</keyword>
<name>A0A1T4PPC2_9GAMM</name>
<evidence type="ECO:0000259" key="8">
    <source>
        <dbReference type="PROSITE" id="PS51007"/>
    </source>
</evidence>
<reference evidence="9 10" key="1">
    <citation type="submission" date="2017-01" db="EMBL/GenBank/DDBJ databases">
        <title>Genome Sequencing of a Marine Spirillum, Oceanospirillum multiglobuliferum ATCC 33336, from Japan.</title>
        <authorList>
            <person name="Carney J.G."/>
            <person name="Trachtenberg A.M."/>
            <person name="Rheaume B.A."/>
            <person name="Linnane J.D."/>
            <person name="Pitts N.L."/>
            <person name="Mykles D.L."/>
            <person name="Maclea K.S."/>
        </authorList>
    </citation>
    <scope>NUCLEOTIDE SEQUENCE [LARGE SCALE GENOMIC DNA]</scope>
    <source>
        <strain evidence="9 10">ATCC 33336</strain>
    </source>
</reference>
<keyword evidence="2 6" id="KW-0349">Heme</keyword>
<keyword evidence="3 6" id="KW-0479">Metal-binding</keyword>
<dbReference type="PANTHER" id="PTHR37823:SF1">
    <property type="entry name" value="CYTOCHROME C-553-LIKE"/>
    <property type="match status" value="1"/>
</dbReference>
<gene>
    <name evidence="9" type="ORF">BTE48_09475</name>
</gene>
<dbReference type="PROSITE" id="PS51007">
    <property type="entry name" value="CYTC"/>
    <property type="match status" value="1"/>
</dbReference>
<dbReference type="PROSITE" id="PS51257">
    <property type="entry name" value="PROKAR_LIPOPROTEIN"/>
    <property type="match status" value="1"/>
</dbReference>
<dbReference type="Pfam" id="PF13442">
    <property type="entry name" value="Cytochrome_CBB3"/>
    <property type="match status" value="1"/>
</dbReference>
<evidence type="ECO:0000256" key="1">
    <source>
        <dbReference type="ARBA" id="ARBA00022448"/>
    </source>
</evidence>
<evidence type="ECO:0000256" key="3">
    <source>
        <dbReference type="ARBA" id="ARBA00022723"/>
    </source>
</evidence>
<organism evidence="9 10">
    <name type="scientific">Oceanospirillum multiglobuliferum</name>
    <dbReference type="NCBI Taxonomy" id="64969"/>
    <lineage>
        <taxon>Bacteria</taxon>
        <taxon>Pseudomonadati</taxon>
        <taxon>Pseudomonadota</taxon>
        <taxon>Gammaproteobacteria</taxon>
        <taxon>Oceanospirillales</taxon>
        <taxon>Oceanospirillaceae</taxon>
        <taxon>Oceanospirillum</taxon>
    </lineage>
</organism>
<evidence type="ECO:0000256" key="6">
    <source>
        <dbReference type="PROSITE-ProRule" id="PRU00433"/>
    </source>
</evidence>
<evidence type="ECO:0000256" key="7">
    <source>
        <dbReference type="SAM" id="SignalP"/>
    </source>
</evidence>
<proteinExistence type="predicted"/>
<keyword evidence="10" id="KW-1185">Reference proteome</keyword>
<dbReference type="GO" id="GO:0009055">
    <property type="term" value="F:electron transfer activity"/>
    <property type="evidence" value="ECO:0007669"/>
    <property type="project" value="InterPro"/>
</dbReference>
<evidence type="ECO:0000256" key="4">
    <source>
        <dbReference type="ARBA" id="ARBA00022982"/>
    </source>
</evidence>
<dbReference type="Gene3D" id="1.10.760.10">
    <property type="entry name" value="Cytochrome c-like domain"/>
    <property type="match status" value="1"/>
</dbReference>
<evidence type="ECO:0000256" key="2">
    <source>
        <dbReference type="ARBA" id="ARBA00022617"/>
    </source>
</evidence>
<dbReference type="STRING" id="64969.SAMN02745127_01556"/>
<keyword evidence="7" id="KW-0732">Signal</keyword>
<sequence length="161" mass="18003">MTSIIKRSAQLLLVLSGLILSACSEPKTETTHNSQAAHNMSNTAGQNGRWYSAEQVSQGKKLFQQYCAECHGAFAQGNPNWRQPTENGRYLPPPLNGTGHAWHHPMAQLRDVITNGRGPDVPSDMPAWGEKVNAQEVDALIAWFQSRWPDEIYQAWSRPKH</sequence>
<evidence type="ECO:0000313" key="9">
    <source>
        <dbReference type="EMBL" id="OPX55386.1"/>
    </source>
</evidence>
<accession>A0A1T4PPC2</accession>
<dbReference type="GO" id="GO:0046872">
    <property type="term" value="F:metal ion binding"/>
    <property type="evidence" value="ECO:0007669"/>
    <property type="project" value="UniProtKB-KW"/>
</dbReference>
<keyword evidence="4" id="KW-0249">Electron transport</keyword>
<feature type="chain" id="PRO_5012233606" description="Cytochrome c domain-containing protein" evidence="7">
    <location>
        <begin position="23"/>
        <end position="161"/>
    </location>
</feature>
<feature type="domain" description="Cytochrome c" evidence="8">
    <location>
        <begin position="54"/>
        <end position="148"/>
    </location>
</feature>
<dbReference type="PANTHER" id="PTHR37823">
    <property type="entry name" value="CYTOCHROME C-553-LIKE"/>
    <property type="match status" value="1"/>
</dbReference>
<feature type="signal peptide" evidence="7">
    <location>
        <begin position="1"/>
        <end position="22"/>
    </location>
</feature>